<name>A0A6A1W5R0_9ROSI</name>
<dbReference type="Proteomes" id="UP000516437">
    <property type="component" value="Chromosome 3"/>
</dbReference>
<protein>
    <submittedName>
        <fullName evidence="3">Uncharacterized protein</fullName>
    </submittedName>
</protein>
<comment type="caution">
    <text evidence="3">The sequence shown here is derived from an EMBL/GenBank/DDBJ whole genome shotgun (WGS) entry which is preliminary data.</text>
</comment>
<evidence type="ECO:0000313" key="4">
    <source>
        <dbReference type="Proteomes" id="UP000516437"/>
    </source>
</evidence>
<evidence type="ECO:0000256" key="1">
    <source>
        <dbReference type="SAM" id="Coils"/>
    </source>
</evidence>
<dbReference type="OrthoDB" id="1636814at2759"/>
<evidence type="ECO:0000313" key="3">
    <source>
        <dbReference type="EMBL" id="KAB1219656.1"/>
    </source>
</evidence>
<evidence type="ECO:0000256" key="2">
    <source>
        <dbReference type="SAM" id="Phobius"/>
    </source>
</evidence>
<proteinExistence type="predicted"/>
<keyword evidence="4" id="KW-1185">Reference proteome</keyword>
<gene>
    <name evidence="3" type="ORF">CJ030_MR3G011084</name>
</gene>
<keyword evidence="2" id="KW-1133">Transmembrane helix</keyword>
<keyword evidence="1" id="KW-0175">Coiled coil</keyword>
<reference evidence="3 4" key="1">
    <citation type="journal article" date="2019" name="Plant Biotechnol. J.">
        <title>The red bayberry genome and genetic basis of sex determination.</title>
        <authorList>
            <person name="Jia H.M."/>
            <person name="Jia H.J."/>
            <person name="Cai Q.L."/>
            <person name="Wang Y."/>
            <person name="Zhao H.B."/>
            <person name="Yang W.F."/>
            <person name="Wang G.Y."/>
            <person name="Li Y.H."/>
            <person name="Zhan D.L."/>
            <person name="Shen Y.T."/>
            <person name="Niu Q.F."/>
            <person name="Chang L."/>
            <person name="Qiu J."/>
            <person name="Zhao L."/>
            <person name="Xie H.B."/>
            <person name="Fu W.Y."/>
            <person name="Jin J."/>
            <person name="Li X.W."/>
            <person name="Jiao Y."/>
            <person name="Zhou C.C."/>
            <person name="Tu T."/>
            <person name="Chai C.Y."/>
            <person name="Gao J.L."/>
            <person name="Fan L.J."/>
            <person name="van de Weg E."/>
            <person name="Wang J.Y."/>
            <person name="Gao Z.S."/>
        </authorList>
    </citation>
    <scope>NUCLEOTIDE SEQUENCE [LARGE SCALE GENOMIC DNA]</scope>
    <source>
        <tissue evidence="3">Leaves</tissue>
    </source>
</reference>
<accession>A0A6A1W5R0</accession>
<organism evidence="3 4">
    <name type="scientific">Morella rubra</name>
    <name type="common">Chinese bayberry</name>
    <dbReference type="NCBI Taxonomy" id="262757"/>
    <lineage>
        <taxon>Eukaryota</taxon>
        <taxon>Viridiplantae</taxon>
        <taxon>Streptophyta</taxon>
        <taxon>Embryophyta</taxon>
        <taxon>Tracheophyta</taxon>
        <taxon>Spermatophyta</taxon>
        <taxon>Magnoliopsida</taxon>
        <taxon>eudicotyledons</taxon>
        <taxon>Gunneridae</taxon>
        <taxon>Pentapetalae</taxon>
        <taxon>rosids</taxon>
        <taxon>fabids</taxon>
        <taxon>Fagales</taxon>
        <taxon>Myricaceae</taxon>
        <taxon>Morella</taxon>
    </lineage>
</organism>
<feature type="coiled-coil region" evidence="1">
    <location>
        <begin position="177"/>
        <end position="204"/>
    </location>
</feature>
<dbReference type="AlphaFoldDB" id="A0A6A1W5R0"/>
<dbReference type="EMBL" id="RXIC02000021">
    <property type="protein sequence ID" value="KAB1219656.1"/>
    <property type="molecule type" value="Genomic_DNA"/>
</dbReference>
<keyword evidence="2" id="KW-0472">Membrane</keyword>
<keyword evidence="2" id="KW-0812">Transmembrane</keyword>
<feature type="transmembrane region" description="Helical" evidence="2">
    <location>
        <begin position="6"/>
        <end position="29"/>
    </location>
</feature>
<sequence>MLSKKLVLIVYEIFECTSLGCVVILYITIDSLSCLGIRLPVNDLWKWNFSRRYSRLTFATLTTPESFGGFENDFNSITGLGESFFLPLEKRPKLNPKSVCKRNTVNRSKLKKSVEEKNLIEFYKRSHIIKRDDNFINDKAEQTYVFHNVLGHKSRYTQGLESSVIPTPSPTSRSAHVTHLTQQVEKYKSKMETFKEQYLEMKENME</sequence>